<feature type="transmembrane region" description="Helical" evidence="2">
    <location>
        <begin position="664"/>
        <end position="683"/>
    </location>
</feature>
<dbReference type="Pfam" id="PF01841">
    <property type="entry name" value="Transglut_core"/>
    <property type="match status" value="1"/>
</dbReference>
<keyword evidence="2" id="KW-0812">Transmembrane</keyword>
<feature type="compositionally biased region" description="Acidic residues" evidence="1">
    <location>
        <begin position="611"/>
        <end position="652"/>
    </location>
</feature>
<feature type="transmembrane region" description="Helical" evidence="2">
    <location>
        <begin position="140"/>
        <end position="158"/>
    </location>
</feature>
<evidence type="ECO:0000259" key="3">
    <source>
        <dbReference type="SMART" id="SM00460"/>
    </source>
</evidence>
<evidence type="ECO:0000256" key="1">
    <source>
        <dbReference type="SAM" id="MobiDB-lite"/>
    </source>
</evidence>
<proteinExistence type="predicted"/>
<dbReference type="GO" id="GO:0008233">
    <property type="term" value="F:peptidase activity"/>
    <property type="evidence" value="ECO:0007669"/>
    <property type="project" value="UniProtKB-KW"/>
</dbReference>
<reference evidence="4 5" key="1">
    <citation type="submission" date="2017-02" db="EMBL/GenBank/DDBJ databases">
        <authorList>
            <person name="Peterson S.W."/>
        </authorList>
    </citation>
    <scope>NUCLEOTIDE SEQUENCE [LARGE SCALE GENOMIC DNA]</scope>
    <source>
        <strain evidence="4 5">42ea</strain>
    </source>
</reference>
<evidence type="ECO:0000313" key="5">
    <source>
        <dbReference type="Proteomes" id="UP000195611"/>
    </source>
</evidence>
<feature type="transmembrane region" description="Helical" evidence="2">
    <location>
        <begin position="12"/>
        <end position="33"/>
    </location>
</feature>
<feature type="transmembrane region" description="Helical" evidence="2">
    <location>
        <begin position="164"/>
        <end position="183"/>
    </location>
</feature>
<accession>A0A1R4IW87</accession>
<dbReference type="SMART" id="SM00460">
    <property type="entry name" value="TGc"/>
    <property type="match status" value="1"/>
</dbReference>
<dbReference type="EMBL" id="FUKW01000047">
    <property type="protein sequence ID" value="SJN24120.1"/>
    <property type="molecule type" value="Genomic_DNA"/>
</dbReference>
<keyword evidence="2" id="KW-0472">Membrane</keyword>
<organism evidence="4 5">
    <name type="scientific">Marinilactibacillus psychrotolerans 42ea</name>
    <dbReference type="NCBI Taxonomy" id="1255609"/>
    <lineage>
        <taxon>Bacteria</taxon>
        <taxon>Bacillati</taxon>
        <taxon>Bacillota</taxon>
        <taxon>Bacilli</taxon>
        <taxon>Lactobacillales</taxon>
        <taxon>Carnobacteriaceae</taxon>
        <taxon>Marinilactibacillus</taxon>
    </lineage>
</organism>
<dbReference type="InterPro" id="IPR002931">
    <property type="entry name" value="Transglutaminase-like"/>
</dbReference>
<feature type="region of interest" description="Disordered" evidence="1">
    <location>
        <begin position="584"/>
        <end position="653"/>
    </location>
</feature>
<name>A0A1R4IW87_9LACT</name>
<sequence length="793" mass="90756">MNNYIHSLSDFSRSFILSIVHSFLLLPVLFLFLKINELTGFYYFALFFILTQIIASLSKKRWLYFLVQLGSTIFFLYHIFPSSNEKMNFLEWLSIIWQHSSTEWASVFSEHTSSVPVLLTSVSLLFLITLLTYTAIQQKIALPSFLVALGYLLVLHTFTSQSLLFTVVSVTGFGLLLIGLVRIDLHLNKFYFLKSAGLTTLLAALLIGVSYWGVGPLRSVQERLETSSEGYQRYLNEQGFFDWIRSNSPQSRYQKIGMDADDKELGGPLQNDFTPVFKVYTETPQYWKVLHRKTYTGIGWNSHPPADRSLISFPYQPENSDLLYGISSTNTSENQESITFVWENPLEYIAYPYGWSQLEMDDSPDDFTMLSSNTNGHHTVQDSKQAVSNYTITYDKASLGNLEEDTFYQDDGWRTLLLESLNSNPEVPLFTADSSFKEKMVQVFPDDLQLPSSLPQRVTDLALELTKDLESEYEMVRAIEAYLKNDGGYRYSLQEASQTPEGKDYVDQFLFETMVGYCDNFSTAMTVMLRSIDIPARWTKGFSPGSEQTDADGQTYYQITNANAHSWVEVYFPSTGWVPFDPSPSFSSPLSRAEEDTTSRSGDSSFNENDIPAEEMDEAEDPAVQTPEEEDAETPEGSEPTQTDEETVEEPSEYSKSAEQRVNFWSFLLIPLFILLVYSLYLFSIHLKVAIWILEKLIQKNQLSLLQASNWTMKLFQVKKKKRPNQTFENYFEYLGLSISEHSDALNLLAHLLNQVFYGSEIPKTSLSIEQKRILLDSLQILKLLSKYKTKNL</sequence>
<dbReference type="Gene3D" id="3.10.620.30">
    <property type="match status" value="1"/>
</dbReference>
<evidence type="ECO:0000256" key="2">
    <source>
        <dbReference type="SAM" id="Phobius"/>
    </source>
</evidence>
<dbReference type="RefSeq" id="WP_087057342.1">
    <property type="nucleotide sequence ID" value="NZ_FUKW01000047.1"/>
</dbReference>
<feature type="transmembrane region" description="Helical" evidence="2">
    <location>
        <begin position="114"/>
        <end position="133"/>
    </location>
</feature>
<feature type="domain" description="Transglutaminase-like" evidence="3">
    <location>
        <begin position="510"/>
        <end position="584"/>
    </location>
</feature>
<dbReference type="InterPro" id="IPR038765">
    <property type="entry name" value="Papain-like_cys_pep_sf"/>
</dbReference>
<protein>
    <submittedName>
        <fullName evidence="4">Transglutaminase-like enzymes, putative cysteine proteases</fullName>
    </submittedName>
</protein>
<dbReference type="SUPFAM" id="SSF54001">
    <property type="entry name" value="Cysteine proteinases"/>
    <property type="match status" value="1"/>
</dbReference>
<feature type="transmembrane region" description="Helical" evidence="2">
    <location>
        <begin position="39"/>
        <end position="55"/>
    </location>
</feature>
<dbReference type="PANTHER" id="PTHR42736">
    <property type="entry name" value="PROTEIN-GLUTAMINE GAMMA-GLUTAMYLTRANSFERASE"/>
    <property type="match status" value="1"/>
</dbReference>
<feature type="transmembrane region" description="Helical" evidence="2">
    <location>
        <begin position="195"/>
        <end position="214"/>
    </location>
</feature>
<keyword evidence="2" id="KW-1133">Transmembrane helix</keyword>
<dbReference type="InterPro" id="IPR052901">
    <property type="entry name" value="Bact_TGase-like"/>
</dbReference>
<dbReference type="Proteomes" id="UP000195611">
    <property type="component" value="Unassembled WGS sequence"/>
</dbReference>
<dbReference type="PANTHER" id="PTHR42736:SF1">
    <property type="entry name" value="PROTEIN-GLUTAMINE GAMMA-GLUTAMYLTRANSFERASE"/>
    <property type="match status" value="1"/>
</dbReference>
<evidence type="ECO:0000313" key="4">
    <source>
        <dbReference type="EMBL" id="SJN24120.1"/>
    </source>
</evidence>
<feature type="transmembrane region" description="Helical" evidence="2">
    <location>
        <begin position="62"/>
        <end position="80"/>
    </location>
</feature>
<dbReference type="AlphaFoldDB" id="A0A1R4IW87"/>
<gene>
    <name evidence="4" type="ORF">FM115_02870</name>
</gene>
<keyword evidence="4" id="KW-0378">Hydrolase</keyword>
<dbReference type="GO" id="GO:0006508">
    <property type="term" value="P:proteolysis"/>
    <property type="evidence" value="ECO:0007669"/>
    <property type="project" value="UniProtKB-KW"/>
</dbReference>
<feature type="compositionally biased region" description="Polar residues" evidence="1">
    <location>
        <begin position="599"/>
        <end position="608"/>
    </location>
</feature>
<keyword evidence="4" id="KW-0645">Protease</keyword>